<sequence>MVTFNVHGKEYKVVFGYGLLTKTDVLDKVQGITDGKERSLQKMISLLPELLLAGLQKKHKEEFGYESDSEKEAALDKVCDLLDDYEDEGTEENPKSGFDLYQLLDKELEKNGFLSGLLNAVAEAQAVEKNATKLPQDHKKKN</sequence>
<name>A0A8S5Q2G8_9CAUD</name>
<proteinExistence type="predicted"/>
<protein>
    <submittedName>
        <fullName evidence="1">Tail assembly chaperone protein</fullName>
    </submittedName>
</protein>
<reference evidence="1" key="1">
    <citation type="journal article" date="2021" name="Proc. Natl. Acad. Sci. U.S.A.">
        <title>A Catalog of Tens of Thousands of Viruses from Human Metagenomes Reveals Hidden Associations with Chronic Diseases.</title>
        <authorList>
            <person name="Tisza M.J."/>
            <person name="Buck C.B."/>
        </authorList>
    </citation>
    <scope>NUCLEOTIDE SEQUENCE</scope>
    <source>
        <strain evidence="1">CtVif31</strain>
    </source>
</reference>
<evidence type="ECO:0000313" key="1">
    <source>
        <dbReference type="EMBL" id="DAE13527.1"/>
    </source>
</evidence>
<organism evidence="1">
    <name type="scientific">Siphoviridae sp. ctVif31</name>
    <dbReference type="NCBI Taxonomy" id="2825532"/>
    <lineage>
        <taxon>Viruses</taxon>
        <taxon>Duplodnaviria</taxon>
        <taxon>Heunggongvirae</taxon>
        <taxon>Uroviricota</taxon>
        <taxon>Caudoviricetes</taxon>
    </lineage>
</organism>
<accession>A0A8S5Q2G8</accession>
<dbReference type="EMBL" id="BK015567">
    <property type="protein sequence ID" value="DAE13527.1"/>
    <property type="molecule type" value="Genomic_DNA"/>
</dbReference>